<dbReference type="AlphaFoldDB" id="A0A6I4J935"/>
<dbReference type="EMBL" id="WQMS01000020">
    <property type="protein sequence ID" value="MVO79341.1"/>
    <property type="molecule type" value="Genomic_DNA"/>
</dbReference>
<evidence type="ECO:0000313" key="3">
    <source>
        <dbReference type="Proteomes" id="UP000441389"/>
    </source>
</evidence>
<protein>
    <recommendedName>
        <fullName evidence="4">Potassium channel domain-containing protein</fullName>
    </recommendedName>
</protein>
<dbReference type="RefSeq" id="WP_157028304.1">
    <property type="nucleotide sequence ID" value="NZ_WQMS01000020.1"/>
</dbReference>
<feature type="transmembrane region" description="Helical" evidence="1">
    <location>
        <begin position="68"/>
        <end position="89"/>
    </location>
</feature>
<evidence type="ECO:0000256" key="1">
    <source>
        <dbReference type="SAM" id="Phobius"/>
    </source>
</evidence>
<keyword evidence="1" id="KW-0812">Transmembrane</keyword>
<evidence type="ECO:0000313" key="2">
    <source>
        <dbReference type="EMBL" id="MVO79341.1"/>
    </source>
</evidence>
<comment type="caution">
    <text evidence="2">The sequence shown here is derived from an EMBL/GenBank/DDBJ whole genome shotgun (WGS) entry which is preliminary data.</text>
</comment>
<proteinExistence type="predicted"/>
<name>A0A6I4J935_9SPHN</name>
<organism evidence="2 3">
    <name type="scientific">Sphingomonas horti</name>
    <dbReference type="NCBI Taxonomy" id="2682842"/>
    <lineage>
        <taxon>Bacteria</taxon>
        <taxon>Pseudomonadati</taxon>
        <taxon>Pseudomonadota</taxon>
        <taxon>Alphaproteobacteria</taxon>
        <taxon>Sphingomonadales</taxon>
        <taxon>Sphingomonadaceae</taxon>
        <taxon>Sphingomonas</taxon>
    </lineage>
</organism>
<reference evidence="2 3" key="1">
    <citation type="submission" date="2019-12" db="EMBL/GenBank/DDBJ databases">
        <authorList>
            <person name="Huq M.A."/>
        </authorList>
    </citation>
    <scope>NUCLEOTIDE SEQUENCE [LARGE SCALE GENOMIC DNA]</scope>
    <source>
        <strain evidence="2 3">MAH-20</strain>
    </source>
</reference>
<keyword evidence="1" id="KW-0472">Membrane</keyword>
<keyword evidence="3" id="KW-1185">Reference proteome</keyword>
<keyword evidence="1" id="KW-1133">Transmembrane helix</keyword>
<feature type="transmembrane region" description="Helical" evidence="1">
    <location>
        <begin position="135"/>
        <end position="155"/>
    </location>
</feature>
<accession>A0A6I4J935</accession>
<evidence type="ECO:0008006" key="4">
    <source>
        <dbReference type="Google" id="ProtNLM"/>
    </source>
</evidence>
<gene>
    <name evidence="2" type="ORF">GON01_15515</name>
</gene>
<sequence length="352" mass="37960">MIRDALALIGGLAITAATVFDVFATVVVPGRVSGPINVSRLLRTYMFGFWRGTLRACAGTRDPRMGSVFGAMLLLMMLVVWVCLTLLGLSLTAWALRRSFTPPIIEFGEAAFEIGCAMMTLGLSGHGATGWARPLVVVAGLCGLQIVTVTLSFIVQIQTALRDRDALVLKLESRAGSPPSGVVLLATTRELDAHDGLPKLFDDWESWAAMLLYTHGAHPVLSYFRSDKGGLDWLTALGAVLDAASVTIAMLGDVPGGNARLMHDGGVRTVRRLCGAFRLDPRAMPELTDRDVANAAARLERAGYAIRRGCGDALRQWQRAYRGELAALVRHFGVEEPAWLGGQDEQAAVYRP</sequence>
<dbReference type="Proteomes" id="UP000441389">
    <property type="component" value="Unassembled WGS sequence"/>
</dbReference>